<dbReference type="AlphaFoldDB" id="A0A1I1P475"/>
<evidence type="ECO:0000313" key="2">
    <source>
        <dbReference type="EMBL" id="SFD00750.1"/>
    </source>
</evidence>
<dbReference type="STRING" id="927664.SAMN05421780_11913"/>
<proteinExistence type="predicted"/>
<reference evidence="2 3" key="1">
    <citation type="submission" date="2016-10" db="EMBL/GenBank/DDBJ databases">
        <authorList>
            <person name="de Groot N.N."/>
        </authorList>
    </citation>
    <scope>NUCLEOTIDE SEQUENCE [LARGE SCALE GENOMIC DNA]</scope>
    <source>
        <strain evidence="2 3">DSM 6793</strain>
    </source>
</reference>
<keyword evidence="1" id="KW-0812">Transmembrane</keyword>
<name>A0A1I1P475_9BACT</name>
<sequence>MNDIFHIAQIIKEAYKTIESKNKRIFTFTLFPIMFAFFTVLFMKIKITKDYVGIILSSLSIFAGFFFTLIVYVTDKAANKKREFNIKIDKQEEEKEALATYLEFCEKLIIQISYSIVFCIIIVFSVLTTQYDFCVLDNYDLIVIQNTVSEWITICCNIISIALIYHFVVYLLLIVSNMYALFLNEVKQ</sequence>
<evidence type="ECO:0000313" key="3">
    <source>
        <dbReference type="Proteomes" id="UP000199514"/>
    </source>
</evidence>
<evidence type="ECO:0000256" key="1">
    <source>
        <dbReference type="SAM" id="Phobius"/>
    </source>
</evidence>
<feature type="transmembrane region" description="Helical" evidence="1">
    <location>
        <begin position="51"/>
        <end position="73"/>
    </location>
</feature>
<keyword evidence="3" id="KW-1185">Reference proteome</keyword>
<organism evidence="2 3">
    <name type="scientific">Flexibacter flexilis DSM 6793</name>
    <dbReference type="NCBI Taxonomy" id="927664"/>
    <lineage>
        <taxon>Bacteria</taxon>
        <taxon>Pseudomonadati</taxon>
        <taxon>Bacteroidota</taxon>
        <taxon>Cytophagia</taxon>
        <taxon>Cytophagales</taxon>
        <taxon>Flexibacteraceae</taxon>
        <taxon>Flexibacter</taxon>
    </lineage>
</organism>
<dbReference type="EMBL" id="FOLE01000019">
    <property type="protein sequence ID" value="SFD00750.1"/>
    <property type="molecule type" value="Genomic_DNA"/>
</dbReference>
<feature type="transmembrane region" description="Helical" evidence="1">
    <location>
        <begin position="108"/>
        <end position="131"/>
    </location>
</feature>
<keyword evidence="1" id="KW-0472">Membrane</keyword>
<protein>
    <submittedName>
        <fullName evidence="2">Uncharacterized protein</fullName>
    </submittedName>
</protein>
<dbReference type="RefSeq" id="WP_091516874.1">
    <property type="nucleotide sequence ID" value="NZ_FOLE01000019.1"/>
</dbReference>
<dbReference type="Proteomes" id="UP000199514">
    <property type="component" value="Unassembled WGS sequence"/>
</dbReference>
<gene>
    <name evidence="2" type="ORF">SAMN05421780_11913</name>
</gene>
<keyword evidence="1" id="KW-1133">Transmembrane helix</keyword>
<feature type="transmembrane region" description="Helical" evidence="1">
    <location>
        <begin position="151"/>
        <end position="182"/>
    </location>
</feature>
<feature type="transmembrane region" description="Helical" evidence="1">
    <location>
        <begin position="25"/>
        <end position="45"/>
    </location>
</feature>
<accession>A0A1I1P475</accession>